<dbReference type="Gene3D" id="2.60.120.290">
    <property type="entry name" value="Spermadhesin, CUB domain"/>
    <property type="match status" value="26"/>
</dbReference>
<dbReference type="InterPro" id="IPR018097">
    <property type="entry name" value="EGF_Ca-bd_CS"/>
</dbReference>
<dbReference type="FunFam" id="2.10.25.10:FF:000038">
    <property type="entry name" value="Fibrillin 2"/>
    <property type="match status" value="1"/>
</dbReference>
<dbReference type="InterPro" id="IPR000859">
    <property type="entry name" value="CUB_dom"/>
</dbReference>
<feature type="non-terminal residue" evidence="14">
    <location>
        <position position="3748"/>
    </location>
</feature>
<dbReference type="InterPro" id="IPR013032">
    <property type="entry name" value="EGF-like_CS"/>
</dbReference>
<keyword evidence="7 10" id="KW-1015">Disulfide bond</keyword>
<feature type="chain" id="PRO_5035468836" description="Cubilin" evidence="11">
    <location>
        <begin position="21"/>
        <end position="3748"/>
    </location>
</feature>
<dbReference type="EMBL" id="OV170222">
    <property type="protein sequence ID" value="CAH0721454.1"/>
    <property type="molecule type" value="Genomic_DNA"/>
</dbReference>
<evidence type="ECO:0000313" key="15">
    <source>
        <dbReference type="Proteomes" id="UP000838878"/>
    </source>
</evidence>
<keyword evidence="5" id="KW-0677">Repeat</keyword>
<dbReference type="Proteomes" id="UP000838878">
    <property type="component" value="Chromosome 2"/>
</dbReference>
<evidence type="ECO:0000256" key="4">
    <source>
        <dbReference type="ARBA" id="ARBA00022729"/>
    </source>
</evidence>
<feature type="domain" description="EGF-like" evidence="13">
    <location>
        <begin position="410"/>
        <end position="446"/>
    </location>
</feature>
<dbReference type="Pfam" id="PF00008">
    <property type="entry name" value="EGF"/>
    <property type="match status" value="2"/>
</dbReference>
<dbReference type="PROSITE" id="PS50026">
    <property type="entry name" value="EGF_3"/>
    <property type="match status" value="4"/>
</dbReference>
<feature type="domain" description="EGF-like" evidence="13">
    <location>
        <begin position="141"/>
        <end position="177"/>
    </location>
</feature>
<dbReference type="InterPro" id="IPR001881">
    <property type="entry name" value="EGF-like_Ca-bd_dom"/>
</dbReference>
<feature type="disulfide bond" evidence="10">
    <location>
        <begin position="210"/>
        <end position="219"/>
    </location>
</feature>
<dbReference type="FunFam" id="2.10.25.10:FF:000260">
    <property type="entry name" value="Notch receptor 4"/>
    <property type="match status" value="1"/>
</dbReference>
<dbReference type="Gene3D" id="2.10.25.10">
    <property type="entry name" value="Laminin"/>
    <property type="match status" value="6"/>
</dbReference>
<feature type="disulfide bond" evidence="10">
    <location>
        <begin position="477"/>
        <end position="486"/>
    </location>
</feature>
<dbReference type="SUPFAM" id="SSF57196">
    <property type="entry name" value="EGF/Laminin"/>
    <property type="match status" value="4"/>
</dbReference>
<comment type="caution">
    <text evidence="10">Lacks conserved residue(s) required for the propagation of feature annotation.</text>
</comment>
<dbReference type="Pfam" id="PF12661">
    <property type="entry name" value="hEGF"/>
    <property type="match status" value="1"/>
</dbReference>
<feature type="disulfide bond" evidence="10">
    <location>
        <begin position="436"/>
        <end position="445"/>
    </location>
</feature>
<keyword evidence="3 10" id="KW-0245">EGF-like domain</keyword>
<feature type="domain" description="CUB" evidence="12">
    <location>
        <begin position="611"/>
        <end position="724"/>
    </location>
</feature>
<evidence type="ECO:0000256" key="6">
    <source>
        <dbReference type="ARBA" id="ARBA00023136"/>
    </source>
</evidence>
<feature type="disulfide bond" evidence="9">
    <location>
        <begin position="963"/>
        <end position="990"/>
    </location>
</feature>
<dbReference type="PANTHER" id="PTHR24251">
    <property type="entry name" value="OVOCHYMASE-RELATED"/>
    <property type="match status" value="1"/>
</dbReference>
<evidence type="ECO:0000256" key="1">
    <source>
        <dbReference type="ARBA" id="ARBA00004236"/>
    </source>
</evidence>
<feature type="domain" description="CUB" evidence="12">
    <location>
        <begin position="1202"/>
        <end position="1315"/>
    </location>
</feature>
<dbReference type="PROSITE" id="PS00022">
    <property type="entry name" value="EGF_1"/>
    <property type="match status" value="4"/>
</dbReference>
<dbReference type="CDD" id="cd22201">
    <property type="entry name" value="cubilin_NTD"/>
    <property type="match status" value="1"/>
</dbReference>
<feature type="domain" description="CUB" evidence="12">
    <location>
        <begin position="1316"/>
        <end position="1449"/>
    </location>
</feature>
<dbReference type="PROSITE" id="PS01180">
    <property type="entry name" value="CUB"/>
    <property type="match status" value="25"/>
</dbReference>
<evidence type="ECO:0000256" key="8">
    <source>
        <dbReference type="ARBA" id="ARBA00023180"/>
    </source>
</evidence>
<dbReference type="GO" id="GO:0005509">
    <property type="term" value="F:calcium ion binding"/>
    <property type="evidence" value="ECO:0007669"/>
    <property type="project" value="InterPro"/>
</dbReference>
<dbReference type="InterPro" id="IPR000742">
    <property type="entry name" value="EGF"/>
</dbReference>
<feature type="domain" description="CUB" evidence="12">
    <location>
        <begin position="1565"/>
        <end position="1684"/>
    </location>
</feature>
<dbReference type="OrthoDB" id="10009301at2759"/>
<evidence type="ECO:0000259" key="12">
    <source>
        <dbReference type="PROSITE" id="PS01180"/>
    </source>
</evidence>
<feature type="signal peptide" evidence="11">
    <location>
        <begin position="1"/>
        <end position="20"/>
    </location>
</feature>
<evidence type="ECO:0000313" key="14">
    <source>
        <dbReference type="EMBL" id="CAH0721454.1"/>
    </source>
</evidence>
<feature type="domain" description="CUB" evidence="12">
    <location>
        <begin position="1918"/>
        <end position="2033"/>
    </location>
</feature>
<feature type="domain" description="CUB" evidence="12">
    <location>
        <begin position="2415"/>
        <end position="2542"/>
    </location>
</feature>
<evidence type="ECO:0000256" key="9">
    <source>
        <dbReference type="PROSITE-ProRule" id="PRU00059"/>
    </source>
</evidence>
<feature type="domain" description="CUB" evidence="12">
    <location>
        <begin position="1451"/>
        <end position="1561"/>
    </location>
</feature>
<dbReference type="GO" id="GO:0005886">
    <property type="term" value="C:plasma membrane"/>
    <property type="evidence" value="ECO:0007669"/>
    <property type="project" value="UniProtKB-SubCell"/>
</dbReference>
<feature type="domain" description="CUB" evidence="12">
    <location>
        <begin position="1685"/>
        <end position="1803"/>
    </location>
</feature>
<dbReference type="PROSITE" id="PS00010">
    <property type="entry name" value="ASX_HYDROXYL"/>
    <property type="match status" value="2"/>
</dbReference>
<evidence type="ECO:0000256" key="5">
    <source>
        <dbReference type="ARBA" id="ARBA00022737"/>
    </source>
</evidence>
<dbReference type="FunFam" id="2.60.120.290:FF:000060">
    <property type="entry name" value="Cubilin homolog"/>
    <property type="match status" value="1"/>
</dbReference>
<evidence type="ECO:0000256" key="3">
    <source>
        <dbReference type="ARBA" id="ARBA00022536"/>
    </source>
</evidence>
<accession>A0A8J9Y8M0</accession>
<dbReference type="InterPro" id="IPR049883">
    <property type="entry name" value="NOTCH1_EGF-like"/>
</dbReference>
<feature type="disulfide bond" evidence="9">
    <location>
        <begin position="2171"/>
        <end position="2198"/>
    </location>
</feature>
<evidence type="ECO:0000256" key="7">
    <source>
        <dbReference type="ARBA" id="ARBA00023157"/>
    </source>
</evidence>
<dbReference type="SMART" id="SM00181">
    <property type="entry name" value="EGF"/>
    <property type="match status" value="8"/>
</dbReference>
<feature type="domain" description="CUB" evidence="12">
    <location>
        <begin position="2048"/>
        <end position="2170"/>
    </location>
</feature>
<comment type="subcellular location">
    <subcellularLocation>
        <location evidence="1">Cell membrane</location>
    </subcellularLocation>
</comment>
<evidence type="ECO:0000256" key="2">
    <source>
        <dbReference type="ARBA" id="ARBA00022475"/>
    </source>
</evidence>
<dbReference type="FunFam" id="2.10.25.10:FF:000123">
    <property type="entry name" value="Crumbs homolog 1 (Drosophila)"/>
    <property type="match status" value="1"/>
</dbReference>
<dbReference type="Pfam" id="PF07645">
    <property type="entry name" value="EGF_CA"/>
    <property type="match status" value="2"/>
</dbReference>
<feature type="domain" description="CUB" evidence="12">
    <location>
        <begin position="3369"/>
        <end position="3520"/>
    </location>
</feature>
<organism evidence="14 15">
    <name type="scientific">Brenthis ino</name>
    <name type="common">lesser marbled fritillary</name>
    <dbReference type="NCBI Taxonomy" id="405034"/>
    <lineage>
        <taxon>Eukaryota</taxon>
        <taxon>Metazoa</taxon>
        <taxon>Ecdysozoa</taxon>
        <taxon>Arthropoda</taxon>
        <taxon>Hexapoda</taxon>
        <taxon>Insecta</taxon>
        <taxon>Pterygota</taxon>
        <taxon>Neoptera</taxon>
        <taxon>Endopterygota</taxon>
        <taxon>Lepidoptera</taxon>
        <taxon>Glossata</taxon>
        <taxon>Ditrysia</taxon>
        <taxon>Papilionoidea</taxon>
        <taxon>Nymphalidae</taxon>
        <taxon>Heliconiinae</taxon>
        <taxon>Argynnini</taxon>
        <taxon>Brenthis</taxon>
    </lineage>
</organism>
<evidence type="ECO:0000256" key="10">
    <source>
        <dbReference type="PROSITE-ProRule" id="PRU00076"/>
    </source>
</evidence>
<evidence type="ECO:0000259" key="13">
    <source>
        <dbReference type="PROSITE" id="PS50026"/>
    </source>
</evidence>
<feature type="domain" description="CUB" evidence="12">
    <location>
        <begin position="1807"/>
        <end position="1917"/>
    </location>
</feature>
<feature type="domain" description="CUB" evidence="12">
    <location>
        <begin position="2778"/>
        <end position="2887"/>
    </location>
</feature>
<feature type="domain" description="CUB" evidence="12">
    <location>
        <begin position="1083"/>
        <end position="1198"/>
    </location>
</feature>
<feature type="domain" description="CUB" evidence="12">
    <location>
        <begin position="2297"/>
        <end position="2413"/>
    </location>
</feature>
<dbReference type="PROSITE" id="PS01186">
    <property type="entry name" value="EGF_2"/>
    <property type="match status" value="2"/>
</dbReference>
<feature type="domain" description="CUB" evidence="12">
    <location>
        <begin position="2546"/>
        <end position="2654"/>
    </location>
</feature>
<feature type="domain" description="CUB" evidence="12">
    <location>
        <begin position="2171"/>
        <end position="2293"/>
    </location>
</feature>
<gene>
    <name evidence="14" type="ORF">BINO364_LOCUS7552</name>
</gene>
<dbReference type="InterPro" id="IPR009030">
    <property type="entry name" value="Growth_fac_rcpt_cys_sf"/>
</dbReference>
<dbReference type="SUPFAM" id="SSF57184">
    <property type="entry name" value="Growth factor receptor domain"/>
    <property type="match status" value="1"/>
</dbReference>
<dbReference type="SMART" id="SM00179">
    <property type="entry name" value="EGF_CA"/>
    <property type="match status" value="6"/>
</dbReference>
<dbReference type="CDD" id="cd00054">
    <property type="entry name" value="EGF_CA"/>
    <property type="match status" value="6"/>
</dbReference>
<feature type="domain" description="CUB" evidence="12">
    <location>
        <begin position="3120"/>
        <end position="3232"/>
    </location>
</feature>
<feature type="domain" description="CUB" evidence="12">
    <location>
        <begin position="493"/>
        <end position="607"/>
    </location>
</feature>
<dbReference type="SUPFAM" id="SSF49854">
    <property type="entry name" value="Spermadhesin, CUB domain"/>
    <property type="match status" value="26"/>
</dbReference>
<evidence type="ECO:0008006" key="16">
    <source>
        <dbReference type="Google" id="ProtNLM"/>
    </source>
</evidence>
<dbReference type="FunFam" id="2.60.120.290:FF:000005">
    <property type="entry name" value="Procollagen C-endopeptidase enhancer 1"/>
    <property type="match status" value="4"/>
</dbReference>
<feature type="domain" description="CUB" evidence="12">
    <location>
        <begin position="963"/>
        <end position="1077"/>
    </location>
</feature>
<dbReference type="FunFam" id="2.60.120.290:FF:000013">
    <property type="entry name" value="Membrane frizzled-related protein"/>
    <property type="match status" value="6"/>
</dbReference>
<keyword evidence="2" id="KW-1003">Cell membrane</keyword>
<keyword evidence="15" id="KW-1185">Reference proteome</keyword>
<keyword evidence="6" id="KW-0472">Membrane</keyword>
<feature type="domain" description="EGF-like" evidence="13">
    <location>
        <begin position="179"/>
        <end position="220"/>
    </location>
</feature>
<feature type="domain" description="CUB" evidence="12">
    <location>
        <begin position="3005"/>
        <end position="3118"/>
    </location>
</feature>
<dbReference type="InterPro" id="IPR000152">
    <property type="entry name" value="EGF-type_Asp/Asn_hydroxyl_site"/>
</dbReference>
<keyword evidence="8" id="KW-0325">Glycoprotein</keyword>
<protein>
    <recommendedName>
        <fullName evidence="16">Cubilin</fullName>
    </recommendedName>
</protein>
<feature type="domain" description="CUB" evidence="12">
    <location>
        <begin position="843"/>
        <end position="959"/>
    </location>
</feature>
<feature type="domain" description="CUB" evidence="12">
    <location>
        <begin position="2891"/>
        <end position="3004"/>
    </location>
</feature>
<proteinExistence type="predicted"/>
<feature type="domain" description="EGF-like" evidence="13">
    <location>
        <begin position="448"/>
        <end position="487"/>
    </location>
</feature>
<dbReference type="CDD" id="cd00041">
    <property type="entry name" value="CUB"/>
    <property type="match status" value="22"/>
</dbReference>
<feature type="disulfide bond" evidence="10">
    <location>
        <begin position="167"/>
        <end position="176"/>
    </location>
</feature>
<reference evidence="14" key="1">
    <citation type="submission" date="2021-12" db="EMBL/GenBank/DDBJ databases">
        <authorList>
            <person name="Martin H S."/>
        </authorList>
    </citation>
    <scope>NUCLEOTIDE SEQUENCE</scope>
</reference>
<keyword evidence="4 11" id="KW-0732">Signal</keyword>
<feature type="disulfide bond" evidence="9">
    <location>
        <begin position="611"/>
        <end position="638"/>
    </location>
</feature>
<feature type="domain" description="CUB" evidence="12">
    <location>
        <begin position="3641"/>
        <end position="3747"/>
    </location>
</feature>
<feature type="domain" description="CUB" evidence="12">
    <location>
        <begin position="730"/>
        <end position="842"/>
    </location>
</feature>
<evidence type="ECO:0000256" key="11">
    <source>
        <dbReference type="SAM" id="SignalP"/>
    </source>
</evidence>
<dbReference type="SMART" id="SM00042">
    <property type="entry name" value="CUB"/>
    <property type="match status" value="25"/>
</dbReference>
<dbReference type="Pfam" id="PF00431">
    <property type="entry name" value="CUB"/>
    <property type="match status" value="23"/>
</dbReference>
<feature type="domain" description="CUB" evidence="12">
    <location>
        <begin position="3239"/>
        <end position="3365"/>
    </location>
</feature>
<dbReference type="InterPro" id="IPR035914">
    <property type="entry name" value="Sperma_CUB_dom_sf"/>
</dbReference>
<dbReference type="PROSITE" id="PS01187">
    <property type="entry name" value="EGF_CA"/>
    <property type="match status" value="1"/>
</dbReference>
<name>A0A8J9Y8M0_9NEOP</name>
<sequence>MSKLLIYCCFIVVWCEFLNCEIYNTRPKIKSSNGNLVLQPAYDKNIYLNTNGPRSTIFLGDVNYKSLYNVTIGNTNFNPSISDDNVNNNAIPSDDILRRIQNLESLTNSLSSNLYLNISRLARRVQNMNTKVRYLQNLLNKREECRSHPCANGGTCLDLISGYYCICPSNWKGPNCDEDINECYNYAGTDLGCQNGATCLNKPGSYECICKPGWYGIDCTRTEKNCSQGDFEMCGHGICVPSTSGEGIRCICNQGWTTDGKGVACLTDVNECESSQKARCSVNPRVDCVNLPGSFRCEPCPKGYEGDGFACYDIDECLTLNGGCSTSPMVLCHNTIGSRICGSCPPGYQGDGVTCTWRGSCSMNRGGCHPSAECVENSAVSGMTQCVCPSGMIGDGIGLHGCYVAADVNSTDNCESNPCGPHGHCHTLSQGYSCICYQGYGGAHCDKPINFCTNNPCHNGGTCRLDERSPKGYRCECTALYSGDLCQVHSQRCGEFLDFEEGSIVYPLSNTTYADNARCAWVIHTAPDKVINVTFTKFNLEEHPSCNYDFVQIHDGRSSASQLIGRFCGTNFPNGGNIISSHNNLYFWFRSDHSVAKEGFSLHWTSVAPVCGGEIDASVHGHISSPGSPGKYPPNRDCYWHLLTTLGKRIQLHFFEFDIESHQNCSFDYLAIYDGEHTTDPLLNKYCNSTQPAPVQSTGSEILLHFHSDKSGNGKGFQISFAPIEGVPGCGGLFTTDKGEITSPSYNNAYLPNLLCEYKIKTRRDTKIRIEFKFFHLERSFRCRYDYLRIFDGPSADSRLVGRFCDTRHPKTFISTTNDLFIIFRSDHSVASEGFKISYESICEKMFTQDSGAITSPEYPTNYPKQTSCDYIISTTPGKAITLMFQDFDIENNRYYNCQYDFVEVRDGPSINSTLMGRYCGSSESTPPVQTSSHNFMFIRFKSDVSISGRGFYANYTTVDTECGGIYKNSSGIINHPSTIDGIYSNNQYCTWMLIAPEGMHIKLEWSKFEVEDMPTCNSDYVEIVEYDENNYNTTLGKYCGRTFPPAITTYSNRISIIFKSDISMRLGGFSLSYTFLDEKTHCGGVFVKSHGFIYSPGWPLNYEANRDCAWTITVPTGQQIMLNITNLELERPYNEKCDTSDYISIWDGSTETSALIGQFCGYIKSKRIITTANSVHLKFHSDAYISGKGFKIEWDGTITGCGGTLSGASGVISSPNYPQNYNENAECFYRIVTSTGTRIRISFSVLDLERTQNCKDDYVEIFDGRDSNSVSFGKDCFLSPKLNNVETSSNHAFIKFRSDIFISGKGFLLNYNTICNNNVSGRYGAIESPGFPNKYPVDSDCLWTITVPKGNKINATFTHFDIIYPQFPAWPPGYHRYGMITRFRTPFVSGCSSSYLQFKELSEEKYSDKQCGPTFPRSITTKSNSLQIRFVTGHNYPRNGFHLEWVSFGCGGHIQKQSGVVSMDKNMLLAGEMECEWIIETPVGTAVTITFSEVYMTAAKNCSIDALEIYNGQSKDFPLLSKICNRGQTSLQATSNFLLIRLVKLSPIRDVYFMSHFDSNPVTCGGKINAPFGLIHSKNYPMNYDNNLDCVWTLSVPKYHRIEINFISFDLYYTGGEDDEDDCGDSIKIYDGFDSFSSNYTLLICPKSNITHPIISNHSTVKLQFTSDLYGSAKGFKANFTMTCGAVITANSDGVISNDNFISHHKTNCTWVIKAPNLEDKLKLTISHISIPKSTDIITNRQCHSSYLKVFDGDDETAPLIEEFCGRKVPPAIISQGSTMTIQLGTYTDTLSGQFSAHYSTLTSSCGGHLSSEEGAIASPNYPRSYPSNADCEWILSTAPGNRVYITFENFDLGYSENCNEDYLEIRENDGGGQLLAVYCGHDIPINTTTGSKLYLKFHSDNKNAGQGFLLHYGFLHGNEITGFKSGEIASPLYPSPYEGQGEYTWRIMTSSSTTITLNIDRLELIRNGDVCNNKLTIYDGYDVNAPIIRELCGYLADEIQDLQSTSNVVYIMLTLDATNIGAIFFIRWAESSRSIGDSSPISKFNCGSRNHTLAQFISPENNSIEFYSPNYPNTYNNNLNCEWIFSTIASRHLSLSFNDILLEETSGCFADYISIFSLIRDKWTPIKEKICLAENEKIKFESTTMLKVTFVTDSYETRKGFKGIVSSVCGGTLDKEKSGVIEITQVDFKLTHTIRCNWTVKVRPGRRIQLDFIHFNITNDNDCTTYLILRNGENVESPLLGTGKFCGYSHENRTSITSSSNAVYISYVAAVPLDIISSRKLQYFKLLYKEENIECGFSSTLTDDHKWEIITSPNYPSIPIPYTECIWTFTGPPGEILRIDFMGYFKLETSDECISESIEIRDGISELSPLKKRLCKEQPETIKTTNNAMYIKYSTQVAEPKNGFKANVSIDVCGGTIVAKSGEISSPGYPHMLVMPWGTICKWHIISIPRHTIRIYLKDTKLPESEKPCETKLTFEELVPSNGTYENVIIKQFCDDDFIDYSQSFETITNNLTVKFQLGKPSQWTEVSDSRGFRFNFNSSRNTCGGTIKASEGYLTSPGYPRETSLRYCQWSIELPDVTRRVQIELLDYDRSDIIGAFNDLTYACPIALINQNISSGTIQVFKSTAHRLLLYVAIGIRNKQTHRFNAKFSSDEPALCGGDLNGIQGELKSPDLQENFICEWRYSNTETYVDTKYKYNTISVNIKITSSNSNICRISDSQLTINAAVVAGEVSFIRNACGNNTEVTFSIPASNMNIKASQFKIRPLRFNLSWNLNPCGGIVYAKEDVVNVIDVPEALNKTIDCAWIIIAPVGVRVELKLEGTFNLDCSDESLKIYKGLSQIFNDIGNYCKSKTQEKPLIVGFKHIYVRYYSKLFNKNNVKLLVKTVTAQCGGYLTHYDRSFTSPNYPHNYLNNEECVWEIQAETGYRISLHFTDRFVIEDTKNCSKDAIIIYDFKENEFNEMSKICGRVIPPAFNSTSNQMKVVFRTDANITLDGFKAEWNPICGGTYEAKDKEQFLYSPGYFSEYDHSLDCTYEIKSKPDSKIIIKFIDFDLEGSYPECEYDNVTINYKSYYSAELKVYCGKEMPPTFKSLNDAIIAFKTDRYINKRGFKLSYALFNCGGTIKEPTILAPEISQIYVEDTNCTWLIEAPQNKVVTMKFIYINLESVFECYSESLAVYDGPFIDDEKRLALMCGRVNSTTYIKGKSNKMVLQFTSNSIAKDEYFKVAIFFTYSELVGCGGTINLTESRANVKSPLIGNNFVYENYLDCYWVIKSPVDHVIKVEFTAFHIASCPGVNQTAIGFRKCECDYVELIDGDNPNSLVIDTYCGHNLPPQIMSSNNIMTIKLFTDGELASSGFEAVLSSIPSVCGQSTYKISTQVQTLKSPGYDTGLLPRNLYCSYHLDASSEPYSTIHIRIKNLDLEPGSDNICSKDKLLIYSHTVPLNESLGKNYILNDGLSDFLARASNYYDTAISYPKRFELCGVKKSIDYYVTGSSNINIQTTGETTPVHRGFEIEISYVGICGRNYTELQARIQAQTIFGNDDSSKDCYTLITAPENYTISIYFISITRAYWAEDPYLEIFDGNTTSAHSLIKINNNYNTDYYPIMSTQRYMLLHNHIYPVGQAIAYDLNYVATNNSRGCGGQFFSDSGLFTSPFYPNEYRKTSTCEWEIETPVGTRIMLRFLVFDLGVICDQNYLSIIDRSQNTISTFCSEYPANYITDDNYVKIAFTTTMNNGGTGWVIEYISVL</sequence>